<dbReference type="GO" id="GO:0060003">
    <property type="term" value="P:copper ion export"/>
    <property type="evidence" value="ECO:0007669"/>
    <property type="project" value="TreeGrafter"/>
</dbReference>
<protein>
    <submittedName>
        <fullName evidence="6">RND family efflux transporter, MFP subunit</fullName>
    </submittedName>
</protein>
<dbReference type="InterPro" id="IPR058647">
    <property type="entry name" value="BSH_CzcB-like"/>
</dbReference>
<evidence type="ECO:0000259" key="3">
    <source>
        <dbReference type="Pfam" id="PF25954"/>
    </source>
</evidence>
<evidence type="ECO:0000259" key="4">
    <source>
        <dbReference type="Pfam" id="PF25973"/>
    </source>
</evidence>
<reference evidence="6 7" key="1">
    <citation type="submission" date="2012-02" db="EMBL/GenBank/DDBJ databases">
        <title>Complete sequence of chromosome of Singulisphaera acidiphila DSM 18658.</title>
        <authorList>
            <consortium name="US DOE Joint Genome Institute (JGI-PGF)"/>
            <person name="Lucas S."/>
            <person name="Copeland A."/>
            <person name="Lapidus A."/>
            <person name="Glavina del Rio T."/>
            <person name="Dalin E."/>
            <person name="Tice H."/>
            <person name="Bruce D."/>
            <person name="Goodwin L."/>
            <person name="Pitluck S."/>
            <person name="Peters L."/>
            <person name="Ovchinnikova G."/>
            <person name="Chertkov O."/>
            <person name="Kyrpides N."/>
            <person name="Mavromatis K."/>
            <person name="Ivanova N."/>
            <person name="Brettin T."/>
            <person name="Detter J.C."/>
            <person name="Han C."/>
            <person name="Larimer F."/>
            <person name="Land M."/>
            <person name="Hauser L."/>
            <person name="Markowitz V."/>
            <person name="Cheng J.-F."/>
            <person name="Hugenholtz P."/>
            <person name="Woyke T."/>
            <person name="Wu D."/>
            <person name="Tindall B."/>
            <person name="Pomrenke H."/>
            <person name="Brambilla E."/>
            <person name="Klenk H.-P."/>
            <person name="Eisen J.A."/>
        </authorList>
    </citation>
    <scope>NUCLEOTIDE SEQUENCE [LARGE SCALE GENOMIC DNA]</scope>
    <source>
        <strain evidence="7">ATCC BAA-1392 / DSM 18658 / VKM B-2454 / MOB10</strain>
    </source>
</reference>
<feature type="domain" description="CzcB-like C-terminal circularly permuted SH3-like" evidence="5">
    <location>
        <begin position="440"/>
        <end position="503"/>
    </location>
</feature>
<evidence type="ECO:0000256" key="2">
    <source>
        <dbReference type="ARBA" id="ARBA00022448"/>
    </source>
</evidence>
<gene>
    <name evidence="6" type="ordered locus">Sinac_7341</name>
</gene>
<organism evidence="6 7">
    <name type="scientific">Singulisphaera acidiphila (strain ATCC BAA-1392 / DSM 18658 / VKM B-2454 / MOB10)</name>
    <dbReference type="NCBI Taxonomy" id="886293"/>
    <lineage>
        <taxon>Bacteria</taxon>
        <taxon>Pseudomonadati</taxon>
        <taxon>Planctomycetota</taxon>
        <taxon>Planctomycetia</taxon>
        <taxon>Isosphaerales</taxon>
        <taxon>Isosphaeraceae</taxon>
        <taxon>Singulisphaera</taxon>
    </lineage>
</organism>
<sequence length="515" mass="55612">MSVALLNRWSLKSLFPWAALALCLILLAASFVLHDVLFHGRSLHASPTLPKATAEPEASATSPEVRTVTLAEGKWNVAGIRIEPATQLSLPSEVGVAGKVEANPDRRVEIRPRAAGVVREVLVNLGRKVKKGELLAVLDSPDIGTARLNLRGRQIELATARKEFDWKQQVANNVAQLVPAIRKGEPAARIQKEYADRPLGADRALLLQAYSEFEIASHESEKTSALFKDQIIGEHPAFVALHTLEGTQAKLGAVLEQVRFDASHEQTLADQKVRLAEAAVIDAAQRLRILGVQEDISQLLAQAGDVAASRSLASEDVTACQVTAPFDGTIITKTAVPSQKADPTDILFLLADLNTVWVMANITEADLAALPTLQDGKIQMTVPAYPDRTFQAKLLSVGSMVDPATRTVPLLAETENLDGLLKLGMFTRIVLDSPKTQEVLTVPTAAVVGIEEQEGVFLPSKQNGRTFTFQPVKLGREAGDRRVVRAGLTQGQSVVSIGAFFLKSELILQDEPADD</sequence>
<dbReference type="AlphaFoldDB" id="L0DQW7"/>
<dbReference type="Gene3D" id="2.40.50.100">
    <property type="match status" value="1"/>
</dbReference>
<dbReference type="OrthoDB" id="9806939at2"/>
<keyword evidence="7" id="KW-1185">Reference proteome</keyword>
<dbReference type="FunFam" id="2.40.30.170:FF:000010">
    <property type="entry name" value="Efflux RND transporter periplasmic adaptor subunit"/>
    <property type="match status" value="1"/>
</dbReference>
<dbReference type="Pfam" id="PF25975">
    <property type="entry name" value="CzcB_C"/>
    <property type="match status" value="1"/>
</dbReference>
<dbReference type="Gene3D" id="2.40.420.20">
    <property type="match status" value="1"/>
</dbReference>
<dbReference type="SUPFAM" id="SSF111369">
    <property type="entry name" value="HlyD-like secretion proteins"/>
    <property type="match status" value="2"/>
</dbReference>
<dbReference type="eggNOG" id="COG0845">
    <property type="taxonomic scope" value="Bacteria"/>
</dbReference>
<dbReference type="RefSeq" id="WP_015250449.1">
    <property type="nucleotide sequence ID" value="NC_019892.1"/>
</dbReference>
<evidence type="ECO:0000256" key="1">
    <source>
        <dbReference type="ARBA" id="ARBA00009477"/>
    </source>
</evidence>
<proteinExistence type="inferred from homology"/>
<dbReference type="InterPro" id="IPR006143">
    <property type="entry name" value="RND_pump_MFP"/>
</dbReference>
<name>L0DQW7_SINAD</name>
<dbReference type="GO" id="GO:0016020">
    <property type="term" value="C:membrane"/>
    <property type="evidence" value="ECO:0007669"/>
    <property type="project" value="InterPro"/>
</dbReference>
<dbReference type="GO" id="GO:0030313">
    <property type="term" value="C:cell envelope"/>
    <property type="evidence" value="ECO:0007669"/>
    <property type="project" value="TreeGrafter"/>
</dbReference>
<feature type="domain" description="CusB-like beta-barrel" evidence="3">
    <location>
        <begin position="355"/>
        <end position="433"/>
    </location>
</feature>
<dbReference type="KEGG" id="saci:Sinac_7341"/>
<dbReference type="Gene3D" id="2.40.30.170">
    <property type="match status" value="1"/>
</dbReference>
<dbReference type="InterPro" id="IPR051909">
    <property type="entry name" value="MFP_Cation_Efflux"/>
</dbReference>
<dbReference type="EMBL" id="CP003364">
    <property type="protein sequence ID" value="AGA31380.1"/>
    <property type="molecule type" value="Genomic_DNA"/>
</dbReference>
<dbReference type="InterPro" id="IPR058649">
    <property type="entry name" value="CzcB_C"/>
</dbReference>
<dbReference type="InterPro" id="IPR058792">
    <property type="entry name" value="Beta-barrel_RND_2"/>
</dbReference>
<dbReference type="Pfam" id="PF25954">
    <property type="entry name" value="Beta-barrel_RND_2"/>
    <property type="match status" value="1"/>
</dbReference>
<evidence type="ECO:0000313" key="7">
    <source>
        <dbReference type="Proteomes" id="UP000010798"/>
    </source>
</evidence>
<dbReference type="GO" id="GO:0022857">
    <property type="term" value="F:transmembrane transporter activity"/>
    <property type="evidence" value="ECO:0007669"/>
    <property type="project" value="InterPro"/>
</dbReference>
<dbReference type="STRING" id="886293.Sinac_7341"/>
<dbReference type="NCBIfam" id="TIGR01730">
    <property type="entry name" value="RND_mfp"/>
    <property type="match status" value="1"/>
</dbReference>
<feature type="domain" description="CzcB-like barrel-sandwich hybrid" evidence="4">
    <location>
        <begin position="108"/>
        <end position="352"/>
    </location>
</feature>
<keyword evidence="2" id="KW-0813">Transport</keyword>
<evidence type="ECO:0000313" key="6">
    <source>
        <dbReference type="EMBL" id="AGA31380.1"/>
    </source>
</evidence>
<dbReference type="PANTHER" id="PTHR30097:SF4">
    <property type="entry name" value="SLR6042 PROTEIN"/>
    <property type="match status" value="1"/>
</dbReference>
<accession>L0DQW7</accession>
<dbReference type="GO" id="GO:0015679">
    <property type="term" value="P:plasma membrane copper ion transport"/>
    <property type="evidence" value="ECO:0007669"/>
    <property type="project" value="TreeGrafter"/>
</dbReference>
<dbReference type="Proteomes" id="UP000010798">
    <property type="component" value="Chromosome"/>
</dbReference>
<dbReference type="PANTHER" id="PTHR30097">
    <property type="entry name" value="CATION EFFLUX SYSTEM PROTEIN CUSB"/>
    <property type="match status" value="1"/>
</dbReference>
<comment type="similarity">
    <text evidence="1">Belongs to the membrane fusion protein (MFP) (TC 8.A.1) family.</text>
</comment>
<dbReference type="HOGENOM" id="CLU_018816_13_3_0"/>
<dbReference type="Pfam" id="PF25973">
    <property type="entry name" value="BSH_CzcB"/>
    <property type="match status" value="1"/>
</dbReference>
<evidence type="ECO:0000259" key="5">
    <source>
        <dbReference type="Pfam" id="PF25975"/>
    </source>
</evidence>